<evidence type="ECO:0000256" key="2">
    <source>
        <dbReference type="SAM" id="Phobius"/>
    </source>
</evidence>
<dbReference type="Proteomes" id="UP000036202">
    <property type="component" value="Chromosome"/>
</dbReference>
<dbReference type="KEGG" id="beo:BEH_11835"/>
<evidence type="ECO:0008006" key="5">
    <source>
        <dbReference type="Google" id="ProtNLM"/>
    </source>
</evidence>
<keyword evidence="2" id="KW-1133">Transmembrane helix</keyword>
<dbReference type="RefSeq" id="WP_040057606.1">
    <property type="nucleotide sequence ID" value="NZ_CP011974.1"/>
</dbReference>
<gene>
    <name evidence="3" type="ORF">BEH_11835</name>
</gene>
<dbReference type="AlphaFoldDB" id="A0A0H4KIU4"/>
<feature type="coiled-coil region" evidence="1">
    <location>
        <begin position="10"/>
        <end position="37"/>
    </location>
</feature>
<protein>
    <recommendedName>
        <fullName evidence="5">Protein xhlA</fullName>
    </recommendedName>
</protein>
<keyword evidence="4" id="KW-1185">Reference proteome</keyword>
<name>A0A0H4KIU4_9BACI</name>
<reference evidence="4" key="2">
    <citation type="submission" date="2015-06" db="EMBL/GenBank/DDBJ databases">
        <title>Genome Sequence of Bacillus endophyticus and Analysis of its Companion Mechanism in the Ketogulonigenium vulgare-Bacillus strain Consortium.</title>
        <authorList>
            <person name="Jia N."/>
            <person name="Du J."/>
            <person name="Ding M.-Z."/>
            <person name="Gao F."/>
            <person name="Yuan Y.-J."/>
        </authorList>
    </citation>
    <scope>NUCLEOTIDE SEQUENCE [LARGE SCALE GENOMIC DNA]</scope>
    <source>
        <strain evidence="4">Hbe603</strain>
    </source>
</reference>
<evidence type="ECO:0000256" key="1">
    <source>
        <dbReference type="SAM" id="Coils"/>
    </source>
</evidence>
<dbReference type="InterPro" id="IPR019715">
    <property type="entry name" value="Haemolysin_XhlA"/>
</dbReference>
<sequence>MSQVAEGVPVNSYEKELVEMKNDIKTLEKEVSELKSTTIRHDEQISAINRTLESINENTTWIKRTITASIIGALTTGAIGIVITVLTQQ</sequence>
<proteinExistence type="predicted"/>
<dbReference type="PATRIC" id="fig|135735.6.peg.2479"/>
<evidence type="ECO:0000313" key="4">
    <source>
        <dbReference type="Proteomes" id="UP000036202"/>
    </source>
</evidence>
<keyword evidence="2" id="KW-0472">Membrane</keyword>
<organism evidence="3 4">
    <name type="scientific">Priestia filamentosa</name>
    <dbReference type="NCBI Taxonomy" id="1402861"/>
    <lineage>
        <taxon>Bacteria</taxon>
        <taxon>Bacillati</taxon>
        <taxon>Bacillota</taxon>
        <taxon>Bacilli</taxon>
        <taxon>Bacillales</taxon>
        <taxon>Bacillaceae</taxon>
        <taxon>Priestia</taxon>
    </lineage>
</organism>
<keyword evidence="2" id="KW-0812">Transmembrane</keyword>
<evidence type="ECO:0000313" key="3">
    <source>
        <dbReference type="EMBL" id="AKO92721.1"/>
    </source>
</evidence>
<dbReference type="OrthoDB" id="2943262at2"/>
<accession>A0A0H4KIU4</accession>
<dbReference type="Pfam" id="PF10779">
    <property type="entry name" value="XhlA"/>
    <property type="match status" value="1"/>
</dbReference>
<feature type="transmembrane region" description="Helical" evidence="2">
    <location>
        <begin position="66"/>
        <end position="86"/>
    </location>
</feature>
<dbReference type="EMBL" id="CP011974">
    <property type="protein sequence ID" value="AKO92721.1"/>
    <property type="molecule type" value="Genomic_DNA"/>
</dbReference>
<keyword evidence="1" id="KW-0175">Coiled coil</keyword>
<reference evidence="3 4" key="1">
    <citation type="journal article" date="2015" name="PLoS ONE">
        <title>Genome Sequence of Bacillus endophyticus and Analysis of Its Companion Mechanism in the Ketogulonigenium vulgare-Bacillus Strain Consortium.</title>
        <authorList>
            <person name="Jia N."/>
            <person name="Du J."/>
            <person name="Ding M.Z."/>
            <person name="Gao F."/>
            <person name="Yuan Y.J."/>
        </authorList>
    </citation>
    <scope>NUCLEOTIDE SEQUENCE [LARGE SCALE GENOMIC DNA]</scope>
    <source>
        <strain evidence="3 4">Hbe603</strain>
    </source>
</reference>